<dbReference type="Proteomes" id="UP000027222">
    <property type="component" value="Unassembled WGS sequence"/>
</dbReference>
<keyword evidence="3" id="KW-1185">Reference proteome</keyword>
<organism evidence="2 3">
    <name type="scientific">Galerina marginata (strain CBS 339.88)</name>
    <dbReference type="NCBI Taxonomy" id="685588"/>
    <lineage>
        <taxon>Eukaryota</taxon>
        <taxon>Fungi</taxon>
        <taxon>Dikarya</taxon>
        <taxon>Basidiomycota</taxon>
        <taxon>Agaricomycotina</taxon>
        <taxon>Agaricomycetes</taxon>
        <taxon>Agaricomycetidae</taxon>
        <taxon>Agaricales</taxon>
        <taxon>Agaricineae</taxon>
        <taxon>Strophariaceae</taxon>
        <taxon>Galerina</taxon>
    </lineage>
</organism>
<sequence>MWAGAFGVRHLHSFLPTIRIPSAFNHTNPIATPCSLRRQCLPLMPFPPSPFSHDPPHSTFRDAERPASNTRAREFRQSPAPPHSHFQYHPSRLTGGVQAPAATLNFAYVRRRSPEQRVGNEYQRDAGCDGVGDERVGRMEEWSCGGGSCWRSCCILLLLCLKHSGCTAGLARVVLLLLGYLDDGGVAMAG</sequence>
<evidence type="ECO:0000313" key="3">
    <source>
        <dbReference type="Proteomes" id="UP000027222"/>
    </source>
</evidence>
<feature type="compositionally biased region" description="Basic and acidic residues" evidence="1">
    <location>
        <begin position="54"/>
        <end position="76"/>
    </location>
</feature>
<proteinExistence type="predicted"/>
<protein>
    <submittedName>
        <fullName evidence="2">Uncharacterized protein</fullName>
    </submittedName>
</protein>
<evidence type="ECO:0000313" key="2">
    <source>
        <dbReference type="EMBL" id="KDR69899.1"/>
    </source>
</evidence>
<name>A0A067SQD8_GALM3</name>
<gene>
    <name evidence="2" type="ORF">GALMADRAFT_915044</name>
</gene>
<dbReference type="AlphaFoldDB" id="A0A067SQD8"/>
<reference evidence="3" key="1">
    <citation type="journal article" date="2014" name="Proc. Natl. Acad. Sci. U.S.A.">
        <title>Extensive sampling of basidiomycete genomes demonstrates inadequacy of the white-rot/brown-rot paradigm for wood decay fungi.</title>
        <authorList>
            <person name="Riley R."/>
            <person name="Salamov A.A."/>
            <person name="Brown D.W."/>
            <person name="Nagy L.G."/>
            <person name="Floudas D."/>
            <person name="Held B.W."/>
            <person name="Levasseur A."/>
            <person name="Lombard V."/>
            <person name="Morin E."/>
            <person name="Otillar R."/>
            <person name="Lindquist E.A."/>
            <person name="Sun H."/>
            <person name="LaButti K.M."/>
            <person name="Schmutz J."/>
            <person name="Jabbour D."/>
            <person name="Luo H."/>
            <person name="Baker S.E."/>
            <person name="Pisabarro A.G."/>
            <person name="Walton J.D."/>
            <person name="Blanchette R.A."/>
            <person name="Henrissat B."/>
            <person name="Martin F."/>
            <person name="Cullen D."/>
            <person name="Hibbett D.S."/>
            <person name="Grigoriev I.V."/>
        </authorList>
    </citation>
    <scope>NUCLEOTIDE SEQUENCE [LARGE SCALE GENOMIC DNA]</scope>
    <source>
        <strain evidence="3">CBS 339.88</strain>
    </source>
</reference>
<dbReference type="EMBL" id="KL142400">
    <property type="protein sequence ID" value="KDR69899.1"/>
    <property type="molecule type" value="Genomic_DNA"/>
</dbReference>
<feature type="region of interest" description="Disordered" evidence="1">
    <location>
        <begin position="51"/>
        <end position="84"/>
    </location>
</feature>
<evidence type="ECO:0000256" key="1">
    <source>
        <dbReference type="SAM" id="MobiDB-lite"/>
    </source>
</evidence>
<accession>A0A067SQD8</accession>
<dbReference type="HOGENOM" id="CLU_1428084_0_0_1"/>